<comment type="caution">
    <text evidence="1">The sequence shown here is derived from an EMBL/GenBank/DDBJ whole genome shotgun (WGS) entry which is preliminary data.</text>
</comment>
<gene>
    <name evidence="1" type="ORF">MSNKSG1_08743</name>
</gene>
<dbReference type="AlphaFoldDB" id="M7CQN0"/>
<dbReference type="GO" id="GO:0006790">
    <property type="term" value="P:sulfur compound metabolic process"/>
    <property type="evidence" value="ECO:0007669"/>
    <property type="project" value="TreeGrafter"/>
</dbReference>
<reference evidence="1 2" key="1">
    <citation type="journal article" date="2013" name="Genome Announc.">
        <title>Genome Sequence of Hydrothermal Arsenic-Respiring Bacterium Marinobacter santoriniensis NKSG1T.</title>
        <authorList>
            <person name="Handley K.M."/>
            <person name="Upton M."/>
            <person name="Beatson S.A."/>
            <person name="Hery M."/>
            <person name="Lloyd J.R."/>
        </authorList>
    </citation>
    <scope>NUCLEOTIDE SEQUENCE [LARGE SCALE GENOMIC DNA]</scope>
    <source>
        <strain evidence="1 2">NKSG1</strain>
    </source>
</reference>
<dbReference type="eggNOG" id="ENOG502Z88K">
    <property type="taxonomic scope" value="Bacteria"/>
</dbReference>
<dbReference type="GO" id="GO:0006044">
    <property type="term" value="P:N-acetylglucosamine metabolic process"/>
    <property type="evidence" value="ECO:0007669"/>
    <property type="project" value="TreeGrafter"/>
</dbReference>
<sequence>MLRDIHRLISVEFSIWKKDFSYEELKNLAVPGDIKSLIQNIFLEEAFENGKQHVFIKENHVYEFLPFLMSYFPESKFVYQTRDPRDMALSWKRNSGHPGGVVRAARQWKLDQQQSLKNYHLLEHQGKAHFVRYEDLTQNSEVEIRKILDFLGVPFDSEIFEFHNDEMTKKNAGMQNAWSNISKGIISNNSKKYLKDLTESEIKVVEKICWYEMKHLGYQTEFSYDALTSISEDWMDEMDQKEYSELELDRSEGVRANMAAKSRFYQR</sequence>
<organism evidence="1 2">
    <name type="scientific">Marinobacter santoriniensis NKSG1</name>
    <dbReference type="NCBI Taxonomy" id="1288826"/>
    <lineage>
        <taxon>Bacteria</taxon>
        <taxon>Pseudomonadati</taxon>
        <taxon>Pseudomonadota</taxon>
        <taxon>Gammaproteobacteria</taxon>
        <taxon>Pseudomonadales</taxon>
        <taxon>Marinobacteraceae</taxon>
        <taxon>Marinobacter</taxon>
    </lineage>
</organism>
<keyword evidence="1" id="KW-0808">Transferase</keyword>
<keyword evidence="2" id="KW-1185">Reference proteome</keyword>
<dbReference type="InterPro" id="IPR051135">
    <property type="entry name" value="Gal/GlcNAc/GalNAc_ST"/>
</dbReference>
<dbReference type="PANTHER" id="PTHR10704">
    <property type="entry name" value="CARBOHYDRATE SULFOTRANSFERASE"/>
    <property type="match status" value="1"/>
</dbReference>
<protein>
    <submittedName>
        <fullName evidence="1">Sulfotransferase domain-containing protein</fullName>
    </submittedName>
</protein>
<dbReference type="GO" id="GO:0001517">
    <property type="term" value="F:N-acetylglucosamine 6-O-sulfotransferase activity"/>
    <property type="evidence" value="ECO:0007669"/>
    <property type="project" value="TreeGrafter"/>
</dbReference>
<dbReference type="Gene3D" id="3.40.50.300">
    <property type="entry name" value="P-loop containing nucleotide triphosphate hydrolases"/>
    <property type="match status" value="1"/>
</dbReference>
<evidence type="ECO:0000313" key="1">
    <source>
        <dbReference type="EMBL" id="EMP55946.1"/>
    </source>
</evidence>
<dbReference type="PANTHER" id="PTHR10704:SF44">
    <property type="entry name" value="LD35051P-RELATED"/>
    <property type="match status" value="1"/>
</dbReference>
<dbReference type="PATRIC" id="fig|1288826.3.peg.1713"/>
<dbReference type="STRING" id="1288826.MSNKSG1_08743"/>
<dbReference type="Proteomes" id="UP000011960">
    <property type="component" value="Unassembled WGS sequence"/>
</dbReference>
<proteinExistence type="predicted"/>
<dbReference type="Pfam" id="PF13469">
    <property type="entry name" value="Sulfotransfer_3"/>
    <property type="match status" value="1"/>
</dbReference>
<dbReference type="InterPro" id="IPR027417">
    <property type="entry name" value="P-loop_NTPase"/>
</dbReference>
<accession>M7CQN0</accession>
<dbReference type="SUPFAM" id="SSF52540">
    <property type="entry name" value="P-loop containing nucleoside triphosphate hydrolases"/>
    <property type="match status" value="1"/>
</dbReference>
<evidence type="ECO:0000313" key="2">
    <source>
        <dbReference type="Proteomes" id="UP000011960"/>
    </source>
</evidence>
<dbReference type="EMBL" id="APAT01000015">
    <property type="protein sequence ID" value="EMP55946.1"/>
    <property type="molecule type" value="Genomic_DNA"/>
</dbReference>
<name>M7CQN0_9GAMM</name>